<keyword evidence="3" id="KW-1185">Reference proteome</keyword>
<dbReference type="Proteomes" id="UP001085076">
    <property type="component" value="Miscellaneous, Linkage group lg05"/>
</dbReference>
<reference evidence="2" key="1">
    <citation type="submission" date="2021-03" db="EMBL/GenBank/DDBJ databases">
        <authorList>
            <person name="Li Z."/>
            <person name="Yang C."/>
        </authorList>
    </citation>
    <scope>NUCLEOTIDE SEQUENCE</scope>
    <source>
        <strain evidence="2">Dzin_1.0</strain>
        <tissue evidence="2">Leaf</tissue>
    </source>
</reference>
<evidence type="ECO:0000256" key="1">
    <source>
        <dbReference type="SAM" id="MobiDB-lite"/>
    </source>
</evidence>
<organism evidence="2 3">
    <name type="scientific">Dioscorea zingiberensis</name>
    <dbReference type="NCBI Taxonomy" id="325984"/>
    <lineage>
        <taxon>Eukaryota</taxon>
        <taxon>Viridiplantae</taxon>
        <taxon>Streptophyta</taxon>
        <taxon>Embryophyta</taxon>
        <taxon>Tracheophyta</taxon>
        <taxon>Spermatophyta</taxon>
        <taxon>Magnoliopsida</taxon>
        <taxon>Liliopsida</taxon>
        <taxon>Dioscoreales</taxon>
        <taxon>Dioscoreaceae</taxon>
        <taxon>Dioscorea</taxon>
    </lineage>
</organism>
<feature type="compositionally biased region" description="Polar residues" evidence="1">
    <location>
        <begin position="149"/>
        <end position="184"/>
    </location>
</feature>
<comment type="caution">
    <text evidence="2">The sequence shown here is derived from an EMBL/GenBank/DDBJ whole genome shotgun (WGS) entry which is preliminary data.</text>
</comment>
<evidence type="ECO:0000313" key="3">
    <source>
        <dbReference type="Proteomes" id="UP001085076"/>
    </source>
</evidence>
<protein>
    <submittedName>
        <fullName evidence="2">Uncharacterized protein</fullName>
    </submittedName>
</protein>
<sequence length="184" mass="20098">MFVVKHYVAEHSYLLGTFKNKRVTAQVVPDMFGEVISSVPFIRPRHLKAIVRKELGVFVNKVPSDYPQTEASQGSNIGSNMQRRQKTVAEQASKGKKSVLAGTQGSFSIIRGAHTGGVVIGRENPYSTSFITASQLTVMALKSRRLAAHQNQYGEQSRQTSASVEAANFPTQNNTTSVATQGKR</sequence>
<dbReference type="AlphaFoldDB" id="A0A9D5CG31"/>
<dbReference type="EMBL" id="JAGGNH010000005">
    <property type="protein sequence ID" value="KAJ0972622.1"/>
    <property type="molecule type" value="Genomic_DNA"/>
</dbReference>
<gene>
    <name evidence="2" type="ORF">J5N97_020581</name>
</gene>
<proteinExistence type="predicted"/>
<evidence type="ECO:0000313" key="2">
    <source>
        <dbReference type="EMBL" id="KAJ0972622.1"/>
    </source>
</evidence>
<feature type="region of interest" description="Disordered" evidence="1">
    <location>
        <begin position="148"/>
        <end position="184"/>
    </location>
</feature>
<dbReference type="OrthoDB" id="10623046at2759"/>
<name>A0A9D5CG31_9LILI</name>
<feature type="region of interest" description="Disordered" evidence="1">
    <location>
        <begin position="69"/>
        <end position="95"/>
    </location>
</feature>
<feature type="compositionally biased region" description="Polar residues" evidence="1">
    <location>
        <begin position="69"/>
        <end position="82"/>
    </location>
</feature>
<accession>A0A9D5CG31</accession>
<reference evidence="2" key="2">
    <citation type="journal article" date="2022" name="Hortic Res">
        <title>The genome of Dioscorea zingiberensis sheds light on the biosynthesis, origin and evolution of the medicinally important diosgenin saponins.</title>
        <authorList>
            <person name="Li Y."/>
            <person name="Tan C."/>
            <person name="Li Z."/>
            <person name="Guo J."/>
            <person name="Li S."/>
            <person name="Chen X."/>
            <person name="Wang C."/>
            <person name="Dai X."/>
            <person name="Yang H."/>
            <person name="Song W."/>
            <person name="Hou L."/>
            <person name="Xu J."/>
            <person name="Tong Z."/>
            <person name="Xu A."/>
            <person name="Yuan X."/>
            <person name="Wang W."/>
            <person name="Yang Q."/>
            <person name="Chen L."/>
            <person name="Sun Z."/>
            <person name="Wang K."/>
            <person name="Pan B."/>
            <person name="Chen J."/>
            <person name="Bao Y."/>
            <person name="Liu F."/>
            <person name="Qi X."/>
            <person name="Gang D.R."/>
            <person name="Wen J."/>
            <person name="Li J."/>
        </authorList>
    </citation>
    <scope>NUCLEOTIDE SEQUENCE</scope>
    <source>
        <strain evidence="2">Dzin_1.0</strain>
    </source>
</reference>